<dbReference type="EMBL" id="JWIN03000011">
    <property type="protein sequence ID" value="KAB1270811.1"/>
    <property type="molecule type" value="Genomic_DNA"/>
</dbReference>
<dbReference type="PROSITE" id="PS00027">
    <property type="entry name" value="HOMEOBOX_1"/>
    <property type="match status" value="1"/>
</dbReference>
<protein>
    <submittedName>
        <fullName evidence="8">Homeobox protein VENTX</fullName>
    </submittedName>
</protein>
<dbReference type="SMART" id="SM00389">
    <property type="entry name" value="HOX"/>
    <property type="match status" value="1"/>
</dbReference>
<keyword evidence="9" id="KW-1185">Reference proteome</keyword>
<proteinExistence type="predicted"/>
<dbReference type="CDD" id="cd00086">
    <property type="entry name" value="homeodomain"/>
    <property type="match status" value="1"/>
</dbReference>
<dbReference type="Pfam" id="PF00046">
    <property type="entry name" value="Homeodomain"/>
    <property type="match status" value="1"/>
</dbReference>
<dbReference type="GO" id="GO:0000981">
    <property type="term" value="F:DNA-binding transcription factor activity, RNA polymerase II-specific"/>
    <property type="evidence" value="ECO:0007669"/>
    <property type="project" value="InterPro"/>
</dbReference>
<evidence type="ECO:0000256" key="2">
    <source>
        <dbReference type="ARBA" id="ARBA00023125"/>
    </source>
</evidence>
<evidence type="ECO:0000313" key="9">
    <source>
        <dbReference type="Proteomes" id="UP000299084"/>
    </source>
</evidence>
<reference evidence="8 9" key="1">
    <citation type="journal article" date="2019" name="Mol. Ecol. Resour.">
        <title>Improving Illumina assemblies with Hi-C and long reads: an example with the North African dromedary.</title>
        <authorList>
            <person name="Elbers J.P."/>
            <person name="Rogers M.F."/>
            <person name="Perelman P.L."/>
            <person name="Proskuryakova A.A."/>
            <person name="Serdyukova N.A."/>
            <person name="Johnson W.E."/>
            <person name="Horin P."/>
            <person name="Corander J."/>
            <person name="Murphy D."/>
            <person name="Burger P.A."/>
        </authorList>
    </citation>
    <scope>NUCLEOTIDE SEQUENCE [LARGE SCALE GENOMIC DNA]</scope>
    <source>
        <strain evidence="8">Drom800</strain>
        <tissue evidence="8">Blood</tissue>
    </source>
</reference>
<dbReference type="InterPro" id="IPR050848">
    <property type="entry name" value="Homeobox_TF"/>
</dbReference>
<evidence type="ECO:0000256" key="4">
    <source>
        <dbReference type="ARBA" id="ARBA00023242"/>
    </source>
</evidence>
<dbReference type="AlphaFoldDB" id="A0A5N4DI43"/>
<evidence type="ECO:0000256" key="5">
    <source>
        <dbReference type="PROSITE-ProRule" id="PRU00108"/>
    </source>
</evidence>
<dbReference type="PROSITE" id="PS50071">
    <property type="entry name" value="HOMEOBOX_2"/>
    <property type="match status" value="1"/>
</dbReference>
<name>A0A5N4DI43_CAMDR</name>
<evidence type="ECO:0000256" key="6">
    <source>
        <dbReference type="RuleBase" id="RU000682"/>
    </source>
</evidence>
<organism evidence="8 9">
    <name type="scientific">Camelus dromedarius</name>
    <name type="common">Dromedary</name>
    <name type="synonym">Arabian camel</name>
    <dbReference type="NCBI Taxonomy" id="9838"/>
    <lineage>
        <taxon>Eukaryota</taxon>
        <taxon>Metazoa</taxon>
        <taxon>Chordata</taxon>
        <taxon>Craniata</taxon>
        <taxon>Vertebrata</taxon>
        <taxon>Euteleostomi</taxon>
        <taxon>Mammalia</taxon>
        <taxon>Eutheria</taxon>
        <taxon>Laurasiatheria</taxon>
        <taxon>Artiodactyla</taxon>
        <taxon>Tylopoda</taxon>
        <taxon>Camelidae</taxon>
        <taxon>Camelus</taxon>
    </lineage>
</organism>
<dbReference type="Gene3D" id="1.10.10.60">
    <property type="entry name" value="Homeodomain-like"/>
    <property type="match status" value="1"/>
</dbReference>
<dbReference type="PANTHER" id="PTHR24333:SF5">
    <property type="entry name" value="VENT HOMEOBOX"/>
    <property type="match status" value="1"/>
</dbReference>
<sequence length="122" mass="13588">MRTAFTAEQVSALESSFQHRRYLGPLERRRLAQEMQLSEVQVKTWFQNRRMKHKRQLQDSQLSVGGCLSREGLGGCPPCLLQAQPPSATFRRSCGSLEEAQPGLGLLLLKGPVEAPLAGRRA</sequence>
<feature type="domain" description="Homeobox" evidence="7">
    <location>
        <begin position="1"/>
        <end position="56"/>
    </location>
</feature>
<comment type="caution">
    <text evidence="8">The sequence shown here is derived from an EMBL/GenBank/DDBJ whole genome shotgun (WGS) entry which is preliminary data.</text>
</comment>
<feature type="DNA-binding region" description="Homeobox" evidence="5">
    <location>
        <begin position="3"/>
        <end position="57"/>
    </location>
</feature>
<dbReference type="InterPro" id="IPR001356">
    <property type="entry name" value="HD"/>
</dbReference>
<comment type="subcellular location">
    <subcellularLocation>
        <location evidence="1 5 6">Nucleus</location>
    </subcellularLocation>
</comment>
<dbReference type="PANTHER" id="PTHR24333">
    <property type="entry name" value="HOMEO BOX HB9 LIKE A-RELATED"/>
    <property type="match status" value="1"/>
</dbReference>
<dbReference type="GO" id="GO:0005634">
    <property type="term" value="C:nucleus"/>
    <property type="evidence" value="ECO:0007669"/>
    <property type="project" value="UniProtKB-SubCell"/>
</dbReference>
<evidence type="ECO:0000256" key="3">
    <source>
        <dbReference type="ARBA" id="ARBA00023155"/>
    </source>
</evidence>
<evidence type="ECO:0000256" key="1">
    <source>
        <dbReference type="ARBA" id="ARBA00004123"/>
    </source>
</evidence>
<evidence type="ECO:0000313" key="8">
    <source>
        <dbReference type="EMBL" id="KAB1270811.1"/>
    </source>
</evidence>
<keyword evidence="3 5" id="KW-0371">Homeobox</keyword>
<dbReference type="SUPFAM" id="SSF46689">
    <property type="entry name" value="Homeodomain-like"/>
    <property type="match status" value="1"/>
</dbReference>
<evidence type="ECO:0000259" key="7">
    <source>
        <dbReference type="PROSITE" id="PS50071"/>
    </source>
</evidence>
<dbReference type="Proteomes" id="UP000299084">
    <property type="component" value="Unassembled WGS sequence"/>
</dbReference>
<accession>A0A5N4DI43</accession>
<keyword evidence="2 5" id="KW-0238">DNA-binding</keyword>
<keyword evidence="4 5" id="KW-0539">Nucleus</keyword>
<gene>
    <name evidence="8" type="ORF">Cadr_000009804</name>
</gene>
<dbReference type="InterPro" id="IPR017970">
    <property type="entry name" value="Homeobox_CS"/>
</dbReference>
<dbReference type="GO" id="GO:0003677">
    <property type="term" value="F:DNA binding"/>
    <property type="evidence" value="ECO:0007669"/>
    <property type="project" value="UniProtKB-UniRule"/>
</dbReference>
<dbReference type="InterPro" id="IPR009057">
    <property type="entry name" value="Homeodomain-like_sf"/>
</dbReference>